<evidence type="ECO:0000256" key="12">
    <source>
        <dbReference type="SAM" id="Phobius"/>
    </source>
</evidence>
<dbReference type="GO" id="GO:0005886">
    <property type="term" value="C:plasma membrane"/>
    <property type="evidence" value="ECO:0007669"/>
    <property type="project" value="UniProtKB-SubCell"/>
</dbReference>
<feature type="domain" description="PTS EIIB type-1" evidence="13">
    <location>
        <begin position="388"/>
        <end position="466"/>
    </location>
</feature>
<evidence type="ECO:0000313" key="15">
    <source>
        <dbReference type="EMBL" id="ATF25743.1"/>
    </source>
</evidence>
<dbReference type="PANTHER" id="PTHR30009:SF4">
    <property type="entry name" value="PTS SYSTEM N-ACETYLGLUCOSAMINE-SPECIFIC EIICBA COMPONENT"/>
    <property type="match status" value="1"/>
</dbReference>
<dbReference type="PANTHER" id="PTHR30009">
    <property type="entry name" value="CYTOCHROME C-TYPE SYNTHESIS PROTEIN AND PTS TRANSMEMBRANE COMPONENT"/>
    <property type="match status" value="1"/>
</dbReference>
<dbReference type="CDD" id="cd00212">
    <property type="entry name" value="PTS_IIB_glc"/>
    <property type="match status" value="1"/>
</dbReference>
<evidence type="ECO:0000256" key="3">
    <source>
        <dbReference type="ARBA" id="ARBA00022475"/>
    </source>
</evidence>
<evidence type="ECO:0000313" key="16">
    <source>
        <dbReference type="Proteomes" id="UP000243591"/>
    </source>
</evidence>
<feature type="transmembrane region" description="Helical" evidence="12">
    <location>
        <begin position="127"/>
        <end position="149"/>
    </location>
</feature>
<dbReference type="Proteomes" id="UP000243591">
    <property type="component" value="Chromosome"/>
</dbReference>
<dbReference type="GO" id="GO:0008982">
    <property type="term" value="F:protein-N(PI)-phosphohistidine-sugar phosphotransferase activity"/>
    <property type="evidence" value="ECO:0007669"/>
    <property type="project" value="InterPro"/>
</dbReference>
<dbReference type="KEGG" id="bths:CNY62_04675"/>
<organism evidence="15 16">
    <name type="scientific">Brochothrix thermosphacta</name>
    <name type="common">Microbacterium thermosphactum</name>
    <dbReference type="NCBI Taxonomy" id="2756"/>
    <lineage>
        <taxon>Bacteria</taxon>
        <taxon>Bacillati</taxon>
        <taxon>Bacillota</taxon>
        <taxon>Bacilli</taxon>
        <taxon>Bacillales</taxon>
        <taxon>Listeriaceae</taxon>
        <taxon>Brochothrix</taxon>
    </lineage>
</organism>
<dbReference type="InterPro" id="IPR013013">
    <property type="entry name" value="PTS_EIIC_1"/>
</dbReference>
<dbReference type="Pfam" id="PF02378">
    <property type="entry name" value="PTS_EIIC"/>
    <property type="match status" value="1"/>
</dbReference>
<dbReference type="SUPFAM" id="SSF55604">
    <property type="entry name" value="Glucose permease domain IIB"/>
    <property type="match status" value="1"/>
</dbReference>
<comment type="subcellular location">
    <subcellularLocation>
        <location evidence="1">Cell membrane</location>
        <topology evidence="1">Multi-pass membrane protein</topology>
    </subcellularLocation>
</comment>
<dbReference type="InterPro" id="IPR003352">
    <property type="entry name" value="PTS_EIIC"/>
</dbReference>
<evidence type="ECO:0000256" key="2">
    <source>
        <dbReference type="ARBA" id="ARBA00022448"/>
    </source>
</evidence>
<dbReference type="GO" id="GO:0090563">
    <property type="term" value="F:protein-phosphocysteine-sugar phosphotransferase activity"/>
    <property type="evidence" value="ECO:0007669"/>
    <property type="project" value="TreeGrafter"/>
</dbReference>
<dbReference type="InterPro" id="IPR001996">
    <property type="entry name" value="PTS_IIB_1"/>
</dbReference>
<dbReference type="NCBIfam" id="TIGR00826">
    <property type="entry name" value="EIIB_glc"/>
    <property type="match status" value="1"/>
</dbReference>
<feature type="domain" description="PTS EIIC type-1" evidence="14">
    <location>
        <begin position="1"/>
        <end position="365"/>
    </location>
</feature>
<dbReference type="Pfam" id="PF00367">
    <property type="entry name" value="PTS_EIIB"/>
    <property type="match status" value="1"/>
</dbReference>
<feature type="transmembrane region" description="Helical" evidence="12">
    <location>
        <begin position="12"/>
        <end position="29"/>
    </location>
</feature>
<feature type="transmembrane region" description="Helical" evidence="12">
    <location>
        <begin position="69"/>
        <end position="88"/>
    </location>
</feature>
<dbReference type="GO" id="GO:0009401">
    <property type="term" value="P:phosphoenolpyruvate-dependent sugar phosphotransferase system"/>
    <property type="evidence" value="ECO:0007669"/>
    <property type="project" value="UniProtKB-KW"/>
</dbReference>
<name>A0A1D2L985_BROTH</name>
<dbReference type="RefSeq" id="WP_069125610.1">
    <property type="nucleotide sequence ID" value="NZ_CBCPHX010000007.1"/>
</dbReference>
<dbReference type="InterPro" id="IPR036878">
    <property type="entry name" value="Glu_permease_IIB"/>
</dbReference>
<feature type="transmembrane region" description="Helical" evidence="12">
    <location>
        <begin position="333"/>
        <end position="353"/>
    </location>
</feature>
<keyword evidence="5" id="KW-0808">Transferase</keyword>
<dbReference type="EMBL" id="CP023483">
    <property type="protein sequence ID" value="ATF25743.1"/>
    <property type="molecule type" value="Genomic_DNA"/>
</dbReference>
<sequence length="466" mass="50170">MLAQLQKIGKALMLPIAVLPAAGLLNRLGAPDVLNIPFMNAGGNAIFTYLPLMFAMGIAIGLAKDNSGLAALSGALMYFILNFGVIGVNPDINMGVFGGFIAGLFSPIIYNLVYLKFDKGAFFNGRHVALILNAIATLILVVIFGFIWPTVQVGLNHLNEFIVGAGAFGAGVFEFANRLLIPTGLHHVLNSYLWFGYGSFTDAATGIVVNGDINRFFAKDPTAGAFQTGFFPIMMFGLPAAAMAMVATAKKHKRKATFGMMLSLALTAFLTGITEPLEFSFMFIAFPLYVVHALLAGISGFIVNLLGIKMGFTFSAGAIDYSLNYGLGTKPLLLLLVGLVFAVVYFVIFYFAILKFDIKTPGREDDDENAIEEDEEELATPATGDKYDAIGDKYLKALGGADNFTVIDNCTTRLRLQLKDTNIVDQDALKRAGAKGVVKINDTALQVIVGTDVEFVADKLKERVEK</sequence>
<feature type="transmembrane region" description="Helical" evidence="12">
    <location>
        <begin position="94"/>
        <end position="115"/>
    </location>
</feature>
<dbReference type="InterPro" id="IPR018113">
    <property type="entry name" value="PTrfase_EIIB_Cys"/>
</dbReference>
<feature type="transmembrane region" description="Helical" evidence="12">
    <location>
        <begin position="161"/>
        <end position="180"/>
    </location>
</feature>
<dbReference type="GO" id="GO:0016301">
    <property type="term" value="F:kinase activity"/>
    <property type="evidence" value="ECO:0007669"/>
    <property type="project" value="UniProtKB-KW"/>
</dbReference>
<dbReference type="PROSITE" id="PS01035">
    <property type="entry name" value="PTS_EIIB_TYPE_1_CYS"/>
    <property type="match status" value="1"/>
</dbReference>
<evidence type="ECO:0000256" key="10">
    <source>
        <dbReference type="ARBA" id="ARBA00023136"/>
    </source>
</evidence>
<keyword evidence="9 12" id="KW-1133">Transmembrane helix</keyword>
<keyword evidence="4" id="KW-0762">Sugar transport</keyword>
<gene>
    <name evidence="15" type="ORF">CNY62_04675</name>
</gene>
<dbReference type="OrthoDB" id="9764327at2"/>
<feature type="transmembrane region" description="Helical" evidence="12">
    <location>
        <begin position="229"/>
        <end position="249"/>
    </location>
</feature>
<dbReference type="GO" id="GO:0015764">
    <property type="term" value="P:N-acetylglucosamine transport"/>
    <property type="evidence" value="ECO:0007669"/>
    <property type="project" value="TreeGrafter"/>
</dbReference>
<keyword evidence="8" id="KW-0418">Kinase</keyword>
<evidence type="ECO:0000256" key="7">
    <source>
        <dbReference type="ARBA" id="ARBA00022692"/>
    </source>
</evidence>
<evidence type="ECO:0000256" key="5">
    <source>
        <dbReference type="ARBA" id="ARBA00022679"/>
    </source>
</evidence>
<proteinExistence type="predicted"/>
<evidence type="ECO:0000259" key="14">
    <source>
        <dbReference type="PROSITE" id="PS51103"/>
    </source>
</evidence>
<evidence type="ECO:0000256" key="4">
    <source>
        <dbReference type="ARBA" id="ARBA00022597"/>
    </source>
</evidence>
<dbReference type="Gene3D" id="3.30.1360.60">
    <property type="entry name" value="Glucose permease domain IIB"/>
    <property type="match status" value="1"/>
</dbReference>
<feature type="transmembrane region" description="Helical" evidence="12">
    <location>
        <begin position="256"/>
        <end position="273"/>
    </location>
</feature>
<reference evidence="15 16" key="1">
    <citation type="submission" date="2017-09" db="EMBL/GenBank/DDBJ databases">
        <title>Complete Genome Sequences of Two Strains of the Meat Spoilage Bacterium Brochothrix thermosphacta Isolated from Ground Chicken.</title>
        <authorList>
            <person name="Paoli G.C."/>
            <person name="Wijey C."/>
            <person name="Chen C.-Y."/>
            <person name="Nguyen L."/>
            <person name="Yan X."/>
            <person name="Irwin P.L."/>
        </authorList>
    </citation>
    <scope>NUCLEOTIDE SEQUENCE [LARGE SCALE GENOMIC DNA]</scope>
    <source>
        <strain evidence="15 16">BI</strain>
    </source>
</reference>
<dbReference type="InterPro" id="IPR050429">
    <property type="entry name" value="PTS_Glucose_EIICBA"/>
</dbReference>
<evidence type="ECO:0000259" key="13">
    <source>
        <dbReference type="PROSITE" id="PS51098"/>
    </source>
</evidence>
<evidence type="ECO:0000256" key="9">
    <source>
        <dbReference type="ARBA" id="ARBA00022989"/>
    </source>
</evidence>
<accession>A0A1D2L985</accession>
<feature type="transmembrane region" description="Helical" evidence="12">
    <location>
        <begin position="279"/>
        <end position="303"/>
    </location>
</feature>
<evidence type="ECO:0000256" key="8">
    <source>
        <dbReference type="ARBA" id="ARBA00022777"/>
    </source>
</evidence>
<keyword evidence="2" id="KW-0813">Transport</keyword>
<evidence type="ECO:0000256" key="6">
    <source>
        <dbReference type="ARBA" id="ARBA00022683"/>
    </source>
</evidence>
<dbReference type="PROSITE" id="PS51098">
    <property type="entry name" value="PTS_EIIB_TYPE_1"/>
    <property type="match status" value="1"/>
</dbReference>
<dbReference type="PROSITE" id="PS51103">
    <property type="entry name" value="PTS_EIIC_TYPE_1"/>
    <property type="match status" value="1"/>
</dbReference>
<keyword evidence="10 12" id="KW-0472">Membrane</keyword>
<feature type="transmembrane region" description="Helical" evidence="12">
    <location>
        <begin position="192"/>
        <end position="209"/>
    </location>
</feature>
<evidence type="ECO:0000256" key="1">
    <source>
        <dbReference type="ARBA" id="ARBA00004651"/>
    </source>
</evidence>
<keyword evidence="7 12" id="KW-0812">Transmembrane</keyword>
<keyword evidence="16" id="KW-1185">Reference proteome</keyword>
<keyword evidence="6" id="KW-0598">Phosphotransferase system</keyword>
<dbReference type="AlphaFoldDB" id="A0A1D2L985"/>
<protein>
    <submittedName>
        <fullName evidence="15">PTS mannose transporter subunit IIC</fullName>
    </submittedName>
</protein>
<feature type="active site" description="Phosphocysteine intermediate; for EIIB activity" evidence="11">
    <location>
        <position position="410"/>
    </location>
</feature>
<keyword evidence="3" id="KW-1003">Cell membrane</keyword>
<evidence type="ECO:0000256" key="11">
    <source>
        <dbReference type="PROSITE-ProRule" id="PRU00421"/>
    </source>
</evidence>
<feature type="transmembrane region" description="Helical" evidence="12">
    <location>
        <begin position="41"/>
        <end position="62"/>
    </location>
</feature>